<dbReference type="Pfam" id="PF25063">
    <property type="entry name" value="ARM_TT21_C"/>
    <property type="match status" value="1"/>
</dbReference>
<sequence>MATRDPKHIQKALQAFTELASTKVNNVPYLLAMGQAFMLLKQTPRARNQLKRLTKVEWSWELSEDLEAAWLLLADVYIKSGKYDIASDLLQRCIKYNQSCSRAYEYMGYIREKEQSYHDASVFYDTPGSTRTE</sequence>
<dbReference type="SUPFAM" id="SSF48452">
    <property type="entry name" value="TPR-like"/>
    <property type="match status" value="1"/>
</dbReference>
<evidence type="ECO:0000256" key="1">
    <source>
        <dbReference type="ARBA" id="ARBA00010935"/>
    </source>
</evidence>
<comment type="similarity">
    <text evidence="1">Belongs to the TTC21 family.</text>
</comment>
<dbReference type="PROSITE" id="PS50005">
    <property type="entry name" value="TPR"/>
    <property type="match status" value="1"/>
</dbReference>
<keyword evidence="2" id="KW-0802">TPR repeat</keyword>
<dbReference type="Proteomes" id="UP001652741">
    <property type="component" value="Unplaced"/>
</dbReference>
<protein>
    <submittedName>
        <fullName evidence="5">Tetratricopeptide repeat protein 21B-like</fullName>
    </submittedName>
</protein>
<dbReference type="InterPro" id="IPR056834">
    <property type="entry name" value="ARM_TT21_C"/>
</dbReference>
<dbReference type="PANTHER" id="PTHR14699">
    <property type="entry name" value="STI2 PROTEIN-RELATED"/>
    <property type="match status" value="1"/>
</dbReference>
<evidence type="ECO:0000313" key="4">
    <source>
        <dbReference type="Proteomes" id="UP001652741"/>
    </source>
</evidence>
<accession>A0ABM3EFG4</accession>
<feature type="domain" description="Tetratricopeptide repeat protein 21A/21B C-terminal ARM" evidence="3">
    <location>
        <begin position="1"/>
        <end position="125"/>
    </location>
</feature>
<keyword evidence="4" id="KW-1185">Reference proteome</keyword>
<dbReference type="InterPro" id="IPR019734">
    <property type="entry name" value="TPR_rpt"/>
</dbReference>
<name>A0ABM3EFG4_SALSA</name>
<feature type="repeat" description="TPR" evidence="2">
    <location>
        <begin position="67"/>
        <end position="100"/>
    </location>
</feature>
<dbReference type="GeneID" id="123739478"/>
<dbReference type="InterPro" id="IPR011990">
    <property type="entry name" value="TPR-like_helical_dom_sf"/>
</dbReference>
<proteinExistence type="inferred from homology"/>
<dbReference type="RefSeq" id="XP_045569778.1">
    <property type="nucleotide sequence ID" value="XM_045713822.1"/>
</dbReference>
<dbReference type="InterPro" id="IPR040364">
    <property type="entry name" value="TTC21A/TTC21B"/>
</dbReference>
<evidence type="ECO:0000256" key="2">
    <source>
        <dbReference type="PROSITE-ProRule" id="PRU00339"/>
    </source>
</evidence>
<gene>
    <name evidence="5" type="primary">LOC123739478</name>
</gene>
<evidence type="ECO:0000313" key="5">
    <source>
        <dbReference type="RefSeq" id="XP_045569778.1"/>
    </source>
</evidence>
<dbReference type="Gene3D" id="1.25.40.10">
    <property type="entry name" value="Tetratricopeptide repeat domain"/>
    <property type="match status" value="1"/>
</dbReference>
<organism evidence="4 5">
    <name type="scientific">Salmo salar</name>
    <name type="common">Atlantic salmon</name>
    <dbReference type="NCBI Taxonomy" id="8030"/>
    <lineage>
        <taxon>Eukaryota</taxon>
        <taxon>Metazoa</taxon>
        <taxon>Chordata</taxon>
        <taxon>Craniata</taxon>
        <taxon>Vertebrata</taxon>
        <taxon>Euteleostomi</taxon>
        <taxon>Actinopterygii</taxon>
        <taxon>Neopterygii</taxon>
        <taxon>Teleostei</taxon>
        <taxon>Protacanthopterygii</taxon>
        <taxon>Salmoniformes</taxon>
        <taxon>Salmonidae</taxon>
        <taxon>Salmoninae</taxon>
        <taxon>Salmo</taxon>
    </lineage>
</organism>
<reference evidence="5" key="1">
    <citation type="submission" date="2025-08" db="UniProtKB">
        <authorList>
            <consortium name="RefSeq"/>
        </authorList>
    </citation>
    <scope>IDENTIFICATION</scope>
</reference>
<dbReference type="PANTHER" id="PTHR14699:SF2">
    <property type="entry name" value="TETRATRICOPEPTIDE REPEAT PROTEIN 21A"/>
    <property type="match status" value="1"/>
</dbReference>
<evidence type="ECO:0000259" key="3">
    <source>
        <dbReference type="Pfam" id="PF25063"/>
    </source>
</evidence>